<comment type="caution">
    <text evidence="14">The sequence shown here is derived from an EMBL/GenBank/DDBJ whole genome shotgun (WGS) entry which is preliminary data.</text>
</comment>
<evidence type="ECO:0000256" key="2">
    <source>
        <dbReference type="ARBA" id="ARBA00022475"/>
    </source>
</evidence>
<dbReference type="EMBL" id="BFAA01007865">
    <property type="protein sequence ID" value="GCB63021.1"/>
    <property type="molecule type" value="Genomic_DNA"/>
</dbReference>
<name>A0A401NQ36_SCYTO</name>
<reference evidence="14 15" key="1">
    <citation type="journal article" date="2018" name="Nat. Ecol. Evol.">
        <title>Shark genomes provide insights into elasmobranch evolution and the origin of vertebrates.</title>
        <authorList>
            <person name="Hara Y"/>
            <person name="Yamaguchi K"/>
            <person name="Onimaru K"/>
            <person name="Kadota M"/>
            <person name="Koyanagi M"/>
            <person name="Keeley SD"/>
            <person name="Tatsumi K"/>
            <person name="Tanaka K"/>
            <person name="Motone F"/>
            <person name="Kageyama Y"/>
            <person name="Nozu R"/>
            <person name="Adachi N"/>
            <person name="Nishimura O"/>
            <person name="Nakagawa R"/>
            <person name="Tanegashima C"/>
            <person name="Kiyatake I"/>
            <person name="Matsumoto R"/>
            <person name="Murakumo K"/>
            <person name="Nishida K"/>
            <person name="Terakita A"/>
            <person name="Kuratani S"/>
            <person name="Sato K"/>
            <person name="Hyodo S Kuraku.S."/>
        </authorList>
    </citation>
    <scope>NUCLEOTIDE SEQUENCE [LARGE SCALE GENOMIC DNA]</scope>
</reference>
<keyword evidence="9" id="KW-0325">Glycoprotein</keyword>
<dbReference type="GO" id="GO:0005886">
    <property type="term" value="C:plasma membrane"/>
    <property type="evidence" value="ECO:0007669"/>
    <property type="project" value="UniProtKB-SubCell"/>
</dbReference>
<comment type="subcellular location">
    <subcellularLocation>
        <location evidence="1">Cell membrane</location>
        <topology evidence="1">Multi-pass membrane protein</topology>
    </subcellularLocation>
</comment>
<feature type="transmembrane region" description="Helical" evidence="12">
    <location>
        <begin position="52"/>
        <end position="76"/>
    </location>
</feature>
<comment type="similarity">
    <text evidence="11">Belongs to the G-protein coupled receptor 1 family.</text>
</comment>
<dbReference type="OMA" id="HGHVMCA"/>
<feature type="transmembrane region" description="Helical" evidence="12">
    <location>
        <begin position="88"/>
        <end position="109"/>
    </location>
</feature>
<dbReference type="PRINTS" id="PR00237">
    <property type="entry name" value="GPCRRHODOPSN"/>
</dbReference>
<dbReference type="InterPro" id="IPR017452">
    <property type="entry name" value="GPCR_Rhodpsn_7TM"/>
</dbReference>
<evidence type="ECO:0000256" key="8">
    <source>
        <dbReference type="ARBA" id="ARBA00023170"/>
    </source>
</evidence>
<dbReference type="PROSITE" id="PS50262">
    <property type="entry name" value="G_PROTEIN_RECEP_F1_2"/>
    <property type="match status" value="1"/>
</dbReference>
<dbReference type="PANTHER" id="PTHR24238:SF74">
    <property type="entry name" value="PROKINETICIN RECEPTOR 2"/>
    <property type="match status" value="1"/>
</dbReference>
<dbReference type="PROSITE" id="PS00237">
    <property type="entry name" value="G_PROTEIN_RECEP_F1_1"/>
    <property type="match status" value="1"/>
</dbReference>
<feature type="transmembrane region" description="Helical" evidence="12">
    <location>
        <begin position="137"/>
        <end position="156"/>
    </location>
</feature>
<dbReference type="SUPFAM" id="SSF81321">
    <property type="entry name" value="Family A G protein-coupled receptor-like"/>
    <property type="match status" value="1"/>
</dbReference>
<dbReference type="CDD" id="cd15204">
    <property type="entry name" value="7tmA_prokineticin-R"/>
    <property type="match status" value="1"/>
</dbReference>
<protein>
    <recommendedName>
        <fullName evidence="13">G-protein coupled receptors family 1 profile domain-containing protein</fullName>
    </recommendedName>
</protein>
<evidence type="ECO:0000256" key="12">
    <source>
        <dbReference type="SAM" id="Phobius"/>
    </source>
</evidence>
<dbReference type="STRING" id="75743.A0A401NQ36"/>
<evidence type="ECO:0000256" key="5">
    <source>
        <dbReference type="ARBA" id="ARBA00023040"/>
    </source>
</evidence>
<evidence type="ECO:0000313" key="14">
    <source>
        <dbReference type="EMBL" id="GCB63021.1"/>
    </source>
</evidence>
<feature type="transmembrane region" description="Helical" evidence="12">
    <location>
        <begin position="222"/>
        <end position="245"/>
    </location>
</feature>
<keyword evidence="5 11" id="KW-0297">G-protein coupled receptor</keyword>
<dbReference type="GO" id="GO:0008188">
    <property type="term" value="F:neuropeptide receptor activity"/>
    <property type="evidence" value="ECO:0007669"/>
    <property type="project" value="TreeGrafter"/>
</dbReference>
<evidence type="ECO:0000256" key="11">
    <source>
        <dbReference type="RuleBase" id="RU000688"/>
    </source>
</evidence>
<evidence type="ECO:0000256" key="1">
    <source>
        <dbReference type="ARBA" id="ARBA00004651"/>
    </source>
</evidence>
<evidence type="ECO:0000256" key="9">
    <source>
        <dbReference type="ARBA" id="ARBA00023180"/>
    </source>
</evidence>
<dbReference type="Gene3D" id="1.20.1070.10">
    <property type="entry name" value="Rhodopsin 7-helix transmembrane proteins"/>
    <property type="match status" value="1"/>
</dbReference>
<keyword evidence="15" id="KW-1185">Reference proteome</keyword>
<gene>
    <name evidence="14" type="ORF">scyTo_0014570</name>
</gene>
<dbReference type="FunFam" id="1.20.1070.10:FF:000069">
    <property type="entry name" value="Prokineticin receptor 2"/>
    <property type="match status" value="1"/>
</dbReference>
<evidence type="ECO:0000259" key="13">
    <source>
        <dbReference type="PROSITE" id="PS50262"/>
    </source>
</evidence>
<dbReference type="Pfam" id="PF00001">
    <property type="entry name" value="7tm_1"/>
    <property type="match status" value="1"/>
</dbReference>
<keyword evidence="8 11" id="KW-0675">Receptor</keyword>
<evidence type="ECO:0000256" key="7">
    <source>
        <dbReference type="ARBA" id="ARBA00023157"/>
    </source>
</evidence>
<organism evidence="14 15">
    <name type="scientific">Scyliorhinus torazame</name>
    <name type="common">Cloudy catshark</name>
    <name type="synonym">Catulus torazame</name>
    <dbReference type="NCBI Taxonomy" id="75743"/>
    <lineage>
        <taxon>Eukaryota</taxon>
        <taxon>Metazoa</taxon>
        <taxon>Chordata</taxon>
        <taxon>Craniata</taxon>
        <taxon>Vertebrata</taxon>
        <taxon>Chondrichthyes</taxon>
        <taxon>Elasmobranchii</taxon>
        <taxon>Galeomorphii</taxon>
        <taxon>Galeoidea</taxon>
        <taxon>Carcharhiniformes</taxon>
        <taxon>Scyliorhinidae</taxon>
        <taxon>Scyliorhinus</taxon>
    </lineage>
</organism>
<dbReference type="OrthoDB" id="10053194at2759"/>
<keyword evidence="7" id="KW-1015">Disulfide bond</keyword>
<feature type="transmembrane region" description="Helical" evidence="12">
    <location>
        <begin position="273"/>
        <end position="293"/>
    </location>
</feature>
<proteinExistence type="inferred from homology"/>
<keyword evidence="3 11" id="KW-0812">Transmembrane</keyword>
<accession>A0A401NQ36</accession>
<dbReference type="Proteomes" id="UP000288216">
    <property type="component" value="Unassembled WGS sequence"/>
</dbReference>
<keyword evidence="10 11" id="KW-0807">Transducer</keyword>
<dbReference type="InterPro" id="IPR000276">
    <property type="entry name" value="GPCR_Rhodpsn"/>
</dbReference>
<evidence type="ECO:0000256" key="4">
    <source>
        <dbReference type="ARBA" id="ARBA00022989"/>
    </source>
</evidence>
<evidence type="ECO:0000256" key="10">
    <source>
        <dbReference type="ARBA" id="ARBA00023224"/>
    </source>
</evidence>
<keyword evidence="4 12" id="KW-1133">Transmembrane helix</keyword>
<feature type="transmembrane region" description="Helical" evidence="12">
    <location>
        <begin position="313"/>
        <end position="335"/>
    </location>
</feature>
<evidence type="ECO:0000313" key="15">
    <source>
        <dbReference type="Proteomes" id="UP000288216"/>
    </source>
</evidence>
<sequence>MVDHCANLSQYSDLSLSDVGSSPNHSCEYEQYMTSPDMRGQESDKTFYQARVVIGVALVCIMLVCGVGNFLFIVTLARYKNLRNITNLLIVNLAISDFIVAIVCCPFEMDYYVVRELSWSFGHVLCSSVNYLRTVSLYVSTNALLAIAVDRYLVIVHPLKPRMKFQTAYCVLTAVWLVSLIISIPSAYFTTETTFDAFPGSNGKIFCGQIWPADKELFYKSYFLFLFILEFVAPVTSMSLCYVQICRELWFKSMPGVQTNQIKKRLRARRKTVLVLMGILTAYILCWAPYYGYAIVRDFFPNVLLRERHSITVYYIVECIAVSNSMINTLFFITVKNNTFKYVRRILLQQWRATSMPDKSTIVQECRTSVLPVSE</sequence>
<keyword evidence="2" id="KW-1003">Cell membrane</keyword>
<feature type="domain" description="G-protein coupled receptors family 1 profile" evidence="13">
    <location>
        <begin position="68"/>
        <end position="332"/>
    </location>
</feature>
<dbReference type="PANTHER" id="PTHR24238">
    <property type="entry name" value="G-PROTEIN COUPLED RECEPTOR"/>
    <property type="match status" value="1"/>
</dbReference>
<evidence type="ECO:0000256" key="3">
    <source>
        <dbReference type="ARBA" id="ARBA00022692"/>
    </source>
</evidence>
<evidence type="ECO:0000256" key="6">
    <source>
        <dbReference type="ARBA" id="ARBA00023136"/>
    </source>
</evidence>
<feature type="transmembrane region" description="Helical" evidence="12">
    <location>
        <begin position="168"/>
        <end position="189"/>
    </location>
</feature>
<dbReference type="AlphaFoldDB" id="A0A401NQ36"/>
<keyword evidence="6 12" id="KW-0472">Membrane</keyword>